<feature type="domain" description="RNA polymerase sigma-70 region 2" evidence="6">
    <location>
        <begin position="27"/>
        <end position="93"/>
    </location>
</feature>
<dbReference type="CDD" id="cd06171">
    <property type="entry name" value="Sigma70_r4"/>
    <property type="match status" value="1"/>
</dbReference>
<evidence type="ECO:0000259" key="6">
    <source>
        <dbReference type="Pfam" id="PF04542"/>
    </source>
</evidence>
<keyword evidence="3" id="KW-0731">Sigma factor</keyword>
<evidence type="ECO:0000313" key="8">
    <source>
        <dbReference type="EMBL" id="HAN24890.1"/>
    </source>
</evidence>
<keyword evidence="2" id="KW-0805">Transcription regulation</keyword>
<keyword evidence="5" id="KW-0804">Transcription</keyword>
<evidence type="ECO:0000256" key="5">
    <source>
        <dbReference type="ARBA" id="ARBA00023163"/>
    </source>
</evidence>
<dbReference type="InterPro" id="IPR013249">
    <property type="entry name" value="RNA_pol_sigma70_r4_t2"/>
</dbReference>
<organism evidence="8 9">
    <name type="scientific">Microbacterium ginsengisoli</name>
    <dbReference type="NCBI Taxonomy" id="400772"/>
    <lineage>
        <taxon>Bacteria</taxon>
        <taxon>Bacillati</taxon>
        <taxon>Actinomycetota</taxon>
        <taxon>Actinomycetes</taxon>
        <taxon>Micrococcales</taxon>
        <taxon>Microbacteriaceae</taxon>
        <taxon>Microbacterium</taxon>
    </lineage>
</organism>
<evidence type="ECO:0000313" key="9">
    <source>
        <dbReference type="Proteomes" id="UP000257479"/>
    </source>
</evidence>
<comment type="similarity">
    <text evidence="1">Belongs to the sigma-70 factor family. ECF subfamily.</text>
</comment>
<dbReference type="SUPFAM" id="SSF88946">
    <property type="entry name" value="Sigma2 domain of RNA polymerase sigma factors"/>
    <property type="match status" value="1"/>
</dbReference>
<dbReference type="InterPro" id="IPR007627">
    <property type="entry name" value="RNA_pol_sigma70_r2"/>
</dbReference>
<evidence type="ECO:0000256" key="1">
    <source>
        <dbReference type="ARBA" id="ARBA00010641"/>
    </source>
</evidence>
<dbReference type="Pfam" id="PF04542">
    <property type="entry name" value="Sigma70_r2"/>
    <property type="match status" value="1"/>
</dbReference>
<reference evidence="8 9" key="1">
    <citation type="journal article" date="2018" name="Nat. Biotechnol.">
        <title>A standardized bacterial taxonomy based on genome phylogeny substantially revises the tree of life.</title>
        <authorList>
            <person name="Parks D.H."/>
            <person name="Chuvochina M."/>
            <person name="Waite D.W."/>
            <person name="Rinke C."/>
            <person name="Skarshewski A."/>
            <person name="Chaumeil P.A."/>
            <person name="Hugenholtz P."/>
        </authorList>
    </citation>
    <scope>NUCLEOTIDE SEQUENCE [LARGE SCALE GENOMIC DNA]</scope>
    <source>
        <strain evidence="8">UBA9152</strain>
    </source>
</reference>
<evidence type="ECO:0000259" key="7">
    <source>
        <dbReference type="Pfam" id="PF08281"/>
    </source>
</evidence>
<comment type="caution">
    <text evidence="8">The sequence shown here is derived from an EMBL/GenBank/DDBJ whole genome shotgun (WGS) entry which is preliminary data.</text>
</comment>
<dbReference type="InterPro" id="IPR013325">
    <property type="entry name" value="RNA_pol_sigma_r2"/>
</dbReference>
<dbReference type="GO" id="GO:0016987">
    <property type="term" value="F:sigma factor activity"/>
    <property type="evidence" value="ECO:0007669"/>
    <property type="project" value="UniProtKB-KW"/>
</dbReference>
<evidence type="ECO:0000256" key="4">
    <source>
        <dbReference type="ARBA" id="ARBA00023125"/>
    </source>
</evidence>
<protein>
    <submittedName>
        <fullName evidence="8">RNA polymerase subunit sigma-70</fullName>
    </submittedName>
</protein>
<dbReference type="AlphaFoldDB" id="A0A3C1KDY0"/>
<gene>
    <name evidence="8" type="ORF">DCP95_10015</name>
</gene>
<dbReference type="GO" id="GO:0003677">
    <property type="term" value="F:DNA binding"/>
    <property type="evidence" value="ECO:0007669"/>
    <property type="project" value="UniProtKB-KW"/>
</dbReference>
<dbReference type="OrthoDB" id="7376212at2"/>
<accession>A0A3C1KDY0</accession>
<dbReference type="Pfam" id="PF08281">
    <property type="entry name" value="Sigma70_r4_2"/>
    <property type="match status" value="1"/>
</dbReference>
<dbReference type="InterPro" id="IPR039425">
    <property type="entry name" value="RNA_pol_sigma-70-like"/>
</dbReference>
<dbReference type="RefSeq" id="WP_052672057.1">
    <property type="nucleotide sequence ID" value="NZ_JYIY01000080.1"/>
</dbReference>
<proteinExistence type="inferred from homology"/>
<name>A0A3C1KDY0_9MICO</name>
<dbReference type="PANTHER" id="PTHR43133:SF8">
    <property type="entry name" value="RNA POLYMERASE SIGMA FACTOR HI_1459-RELATED"/>
    <property type="match status" value="1"/>
</dbReference>
<dbReference type="InterPro" id="IPR014284">
    <property type="entry name" value="RNA_pol_sigma-70_dom"/>
</dbReference>
<dbReference type="Gene3D" id="1.10.10.10">
    <property type="entry name" value="Winged helix-like DNA-binding domain superfamily/Winged helix DNA-binding domain"/>
    <property type="match status" value="1"/>
</dbReference>
<feature type="domain" description="RNA polymerase sigma factor 70 region 4 type 2" evidence="7">
    <location>
        <begin position="121"/>
        <end position="173"/>
    </location>
</feature>
<evidence type="ECO:0000256" key="3">
    <source>
        <dbReference type="ARBA" id="ARBA00023082"/>
    </source>
</evidence>
<dbReference type="InterPro" id="IPR013324">
    <property type="entry name" value="RNA_pol_sigma_r3/r4-like"/>
</dbReference>
<dbReference type="GO" id="GO:0006352">
    <property type="term" value="P:DNA-templated transcription initiation"/>
    <property type="evidence" value="ECO:0007669"/>
    <property type="project" value="InterPro"/>
</dbReference>
<dbReference type="Gene3D" id="1.10.1740.10">
    <property type="match status" value="1"/>
</dbReference>
<dbReference type="Proteomes" id="UP000257479">
    <property type="component" value="Unassembled WGS sequence"/>
</dbReference>
<keyword evidence="4" id="KW-0238">DNA-binding</keyword>
<dbReference type="SUPFAM" id="SSF88659">
    <property type="entry name" value="Sigma3 and sigma4 domains of RNA polymerase sigma factors"/>
    <property type="match status" value="1"/>
</dbReference>
<dbReference type="InterPro" id="IPR036388">
    <property type="entry name" value="WH-like_DNA-bd_sf"/>
</dbReference>
<dbReference type="PANTHER" id="PTHR43133">
    <property type="entry name" value="RNA POLYMERASE ECF-TYPE SIGMA FACTO"/>
    <property type="match status" value="1"/>
</dbReference>
<dbReference type="EMBL" id="DMNG01000169">
    <property type="protein sequence ID" value="HAN24890.1"/>
    <property type="molecule type" value="Genomic_DNA"/>
</dbReference>
<sequence length="181" mass="20389">MTSLDSAADGLLAERAADGDERAFAVLVRRHAPFLIAFATRLIGSRAEADDCVQDALIVAWQRMDSLQEPARVRAWLATIVSRKATDRLRGRRDLVDIDEQEQADPAADPADRAETSIRLDALSRAVERLPDDLRRTWVLREIVGHSYEEIAEVMEESTSTVRGRLARARRQLAQELEGWR</sequence>
<dbReference type="NCBIfam" id="TIGR02937">
    <property type="entry name" value="sigma70-ECF"/>
    <property type="match status" value="1"/>
</dbReference>
<evidence type="ECO:0000256" key="2">
    <source>
        <dbReference type="ARBA" id="ARBA00023015"/>
    </source>
</evidence>